<organism evidence="9 10">
    <name type="scientific">Candidatus Desulfosporosinus infrequens</name>
    <dbReference type="NCBI Taxonomy" id="2043169"/>
    <lineage>
        <taxon>Bacteria</taxon>
        <taxon>Bacillati</taxon>
        <taxon>Bacillota</taxon>
        <taxon>Clostridia</taxon>
        <taxon>Eubacteriales</taxon>
        <taxon>Desulfitobacteriaceae</taxon>
        <taxon>Desulfosporosinus</taxon>
    </lineage>
</organism>
<dbReference type="GO" id="GO:0005737">
    <property type="term" value="C:cytoplasm"/>
    <property type="evidence" value="ECO:0007669"/>
    <property type="project" value="UniProtKB-SubCell"/>
</dbReference>
<proteinExistence type="inferred from homology"/>
<evidence type="ECO:0000256" key="2">
    <source>
        <dbReference type="ARBA" id="ARBA00008107"/>
    </source>
</evidence>
<comment type="subcellular location">
    <subcellularLocation>
        <location evidence="1 7">Cytoplasm</location>
    </subcellularLocation>
</comment>
<dbReference type="PIRSF" id="PIRSF003107">
    <property type="entry name" value="PhoU"/>
    <property type="match status" value="1"/>
</dbReference>
<dbReference type="OrthoDB" id="9814256at2"/>
<dbReference type="NCBIfam" id="TIGR02135">
    <property type="entry name" value="phoU_full"/>
    <property type="match status" value="1"/>
</dbReference>
<evidence type="ECO:0000259" key="8">
    <source>
        <dbReference type="Pfam" id="PF01895"/>
    </source>
</evidence>
<keyword evidence="5 7" id="KW-0963">Cytoplasm</keyword>
<dbReference type="GO" id="GO:0006817">
    <property type="term" value="P:phosphate ion transport"/>
    <property type="evidence" value="ECO:0007669"/>
    <property type="project" value="UniProtKB-KW"/>
</dbReference>
<gene>
    <name evidence="9" type="primary">phoU</name>
    <name evidence="9" type="ORF">SBF1_4240014</name>
</gene>
<dbReference type="PANTHER" id="PTHR42930:SF3">
    <property type="entry name" value="PHOSPHATE-SPECIFIC TRANSPORT SYSTEM ACCESSORY PROTEIN PHOU"/>
    <property type="match status" value="1"/>
</dbReference>
<dbReference type="FunFam" id="1.20.58.220:FF:000004">
    <property type="entry name" value="Phosphate-specific transport system accessory protein PhoU"/>
    <property type="match status" value="1"/>
</dbReference>
<dbReference type="Gene3D" id="1.20.58.220">
    <property type="entry name" value="Phosphate transport system protein phou homolog 2, domain 2"/>
    <property type="match status" value="1"/>
</dbReference>
<comment type="similarity">
    <text evidence="2 7">Belongs to the PhoU family.</text>
</comment>
<feature type="domain" description="PhoU" evidence="8">
    <location>
        <begin position="121"/>
        <end position="206"/>
    </location>
</feature>
<dbReference type="AlphaFoldDB" id="A0A2U3LA91"/>
<evidence type="ECO:0000313" key="10">
    <source>
        <dbReference type="Proteomes" id="UP000238916"/>
    </source>
</evidence>
<dbReference type="GO" id="GO:0030643">
    <property type="term" value="P:intracellular phosphate ion homeostasis"/>
    <property type="evidence" value="ECO:0007669"/>
    <property type="project" value="InterPro"/>
</dbReference>
<reference evidence="10" key="1">
    <citation type="submission" date="2018-02" db="EMBL/GenBank/DDBJ databases">
        <authorList>
            <person name="Hausmann B."/>
        </authorList>
    </citation>
    <scope>NUCLEOTIDE SEQUENCE [LARGE SCALE GENOMIC DNA]</scope>
    <source>
        <strain evidence="10">Peat soil MAG SbF1</strain>
    </source>
</reference>
<dbReference type="EMBL" id="OMOF01000362">
    <property type="protein sequence ID" value="SPF48821.1"/>
    <property type="molecule type" value="Genomic_DNA"/>
</dbReference>
<feature type="domain" description="PhoU" evidence="8">
    <location>
        <begin position="18"/>
        <end position="105"/>
    </location>
</feature>
<comment type="subunit">
    <text evidence="3 7">Homodimer.</text>
</comment>
<evidence type="ECO:0000313" key="9">
    <source>
        <dbReference type="EMBL" id="SPF48821.1"/>
    </source>
</evidence>
<evidence type="ECO:0000256" key="5">
    <source>
        <dbReference type="ARBA" id="ARBA00022490"/>
    </source>
</evidence>
<dbReference type="InterPro" id="IPR038078">
    <property type="entry name" value="PhoU-like_sf"/>
</dbReference>
<sequence>MTPRQVFHQDLAELSQKISIMGMTVQERVSMSIDSLCQQDMELANKVIAEDLNINDQQAEIEEKSILLLAMQQPLATDLRKIVAGFKIAMHLERIGDLAADIAKVTLRIGKAKLIKPLIDIPRMGKLVGEMIVKGLAAYVQVDAEKAQEMTLMDEEIDHLYGQIFQDLLLLLLEDPKMINQATYLILVGRFLERMGDYCTNIGEEIVYIATGKRTDLNL</sequence>
<accession>A0A2U3LA91</accession>
<evidence type="ECO:0000256" key="3">
    <source>
        <dbReference type="ARBA" id="ARBA00011738"/>
    </source>
</evidence>
<keyword evidence="4 7" id="KW-0813">Transport</keyword>
<dbReference type="InterPro" id="IPR028366">
    <property type="entry name" value="PhoU"/>
</dbReference>
<dbReference type="Pfam" id="PF01895">
    <property type="entry name" value="PhoU"/>
    <property type="match status" value="2"/>
</dbReference>
<evidence type="ECO:0000256" key="1">
    <source>
        <dbReference type="ARBA" id="ARBA00004496"/>
    </source>
</evidence>
<evidence type="ECO:0000256" key="6">
    <source>
        <dbReference type="ARBA" id="ARBA00022592"/>
    </source>
</evidence>
<protein>
    <recommendedName>
        <fullName evidence="7">Phosphate-specific transport system accessory protein PhoU</fullName>
    </recommendedName>
</protein>
<evidence type="ECO:0000256" key="7">
    <source>
        <dbReference type="PIRNR" id="PIRNR003107"/>
    </source>
</evidence>
<evidence type="ECO:0000256" key="4">
    <source>
        <dbReference type="ARBA" id="ARBA00022448"/>
    </source>
</evidence>
<dbReference type="GO" id="GO:0045936">
    <property type="term" value="P:negative regulation of phosphate metabolic process"/>
    <property type="evidence" value="ECO:0007669"/>
    <property type="project" value="InterPro"/>
</dbReference>
<dbReference type="PANTHER" id="PTHR42930">
    <property type="entry name" value="PHOSPHATE-SPECIFIC TRANSPORT SYSTEM ACCESSORY PROTEIN PHOU"/>
    <property type="match status" value="1"/>
</dbReference>
<keyword evidence="6 7" id="KW-0592">Phosphate transport</keyword>
<name>A0A2U3LA91_9FIRM</name>
<dbReference type="SUPFAM" id="SSF109755">
    <property type="entry name" value="PhoU-like"/>
    <property type="match status" value="1"/>
</dbReference>
<dbReference type="Proteomes" id="UP000238916">
    <property type="component" value="Unassembled WGS sequence"/>
</dbReference>
<dbReference type="InterPro" id="IPR026022">
    <property type="entry name" value="PhoU_dom"/>
</dbReference>
<comment type="function">
    <text evidence="7">Plays a role in the regulation of phosphate uptake.</text>
</comment>